<dbReference type="EMBL" id="KJ019078">
    <property type="protein sequence ID" value="AIX25965.1"/>
    <property type="molecule type" value="Genomic_DNA"/>
</dbReference>
<dbReference type="Proteomes" id="UP000185359">
    <property type="component" value="Segment"/>
</dbReference>
<dbReference type="Proteomes" id="UP000185362">
    <property type="component" value="Segment"/>
</dbReference>
<dbReference type="Proteomes" id="UP000185349">
    <property type="component" value="Segment"/>
</dbReference>
<dbReference type="Proteomes" id="UP000185345">
    <property type="component" value="Segment"/>
</dbReference>
<evidence type="ECO:0000313" key="21">
    <source>
        <dbReference type="EMBL" id="AIX25965.1"/>
    </source>
</evidence>
<dbReference type="EMBL" id="KJ019162">
    <property type="protein sequence ID" value="AIX46377.1"/>
    <property type="molecule type" value="Genomic_DNA"/>
</dbReference>
<evidence type="ECO:0000313" key="47">
    <source>
        <dbReference type="Proteomes" id="UP000033003"/>
    </source>
</evidence>
<dbReference type="EMBL" id="KJ019050">
    <property type="protein sequence ID" value="AIX19560.1"/>
    <property type="molecule type" value="Genomic_DNA"/>
</dbReference>
<dbReference type="EMBL" id="KJ019075">
    <property type="protein sequence ID" value="AIX25318.1"/>
    <property type="molecule type" value="Genomic_DNA"/>
</dbReference>
<dbReference type="Proteomes" id="UP000185361">
    <property type="component" value="Segment"/>
</dbReference>
<evidence type="ECO:0000313" key="6">
    <source>
        <dbReference type="EMBL" id="AIX16225.1"/>
    </source>
</evidence>
<dbReference type="Proteomes" id="UP000185375">
    <property type="component" value="Segment"/>
</dbReference>
<dbReference type="EMBL" id="KJ019028">
    <property type="protein sequence ID" value="AIX14715.1"/>
    <property type="molecule type" value="Genomic_DNA"/>
</dbReference>
<evidence type="ECO:0000313" key="43">
    <source>
        <dbReference type="EMBL" id="AIX45940.1"/>
    </source>
</evidence>
<dbReference type="EMBL" id="KJ019072">
    <property type="protein sequence ID" value="AIX24663.1"/>
    <property type="molecule type" value="Genomic_DNA"/>
</dbReference>
<dbReference type="EMBL" id="KJ019127">
    <property type="protein sequence ID" value="AIX37885.1"/>
    <property type="molecule type" value="Genomic_DNA"/>
</dbReference>
<evidence type="ECO:0000313" key="24">
    <source>
        <dbReference type="EMBL" id="AIX27036.1"/>
    </source>
</evidence>
<dbReference type="EMBL" id="KJ019032">
    <property type="protein sequence ID" value="AIX15579.1"/>
    <property type="molecule type" value="Genomic_DNA"/>
</dbReference>
<dbReference type="Proteomes" id="UP000185350">
    <property type="component" value="Segment"/>
</dbReference>
<dbReference type="EMBL" id="KJ019164">
    <property type="protein sequence ID" value="AIX46802.1"/>
    <property type="molecule type" value="Genomic_DNA"/>
</dbReference>
<dbReference type="EMBL" id="KJ019112">
    <property type="protein sequence ID" value="AIX34582.1"/>
    <property type="molecule type" value="Genomic_DNA"/>
</dbReference>
<dbReference type="EMBL" id="KJ019057">
    <property type="protein sequence ID" value="AIX21208.1"/>
    <property type="molecule type" value="Genomic_DNA"/>
</dbReference>
<dbReference type="Proteomes" id="UP000185381">
    <property type="component" value="Genome"/>
</dbReference>
<dbReference type="EMBL" id="KJ019160">
    <property type="protein sequence ID" value="AIX45940.1"/>
    <property type="molecule type" value="Genomic_DNA"/>
</dbReference>
<accession>A0A0E3FY40</accession>
<evidence type="ECO:0000313" key="37">
    <source>
        <dbReference type="EMBL" id="AIX38318.1"/>
    </source>
</evidence>
<evidence type="ECO:0000313" key="12">
    <source>
        <dbReference type="EMBL" id="AIX20991.1"/>
    </source>
</evidence>
<evidence type="ECO:0000313" key="33">
    <source>
        <dbReference type="EMBL" id="AIX37231.1"/>
    </source>
</evidence>
<dbReference type="Proteomes" id="UP000185373">
    <property type="component" value="Segment"/>
</dbReference>
<dbReference type="Proteomes" id="UP000185348">
    <property type="component" value="Segment"/>
</dbReference>
<evidence type="ECO:0000313" key="50">
    <source>
        <dbReference type="Proteomes" id="UP000185365"/>
    </source>
</evidence>
<evidence type="ECO:0000313" key="7">
    <source>
        <dbReference type="EMBL" id="AIX16410.1"/>
    </source>
</evidence>
<evidence type="ECO:0000313" key="5">
    <source>
        <dbReference type="EMBL" id="AIX16008.1"/>
    </source>
</evidence>
<dbReference type="Proteomes" id="UP000185367">
    <property type="component" value="Segment"/>
</dbReference>
<evidence type="ECO:0000313" key="27">
    <source>
        <dbReference type="EMBL" id="AIX35226.1"/>
    </source>
</evidence>
<dbReference type="EMBL" id="KJ019126">
    <property type="protein sequence ID" value="AIX37667.1"/>
    <property type="molecule type" value="Genomic_DNA"/>
</dbReference>
<evidence type="ECO:0000313" key="45">
    <source>
        <dbReference type="EMBL" id="AIX46802.1"/>
    </source>
</evidence>
<evidence type="ECO:0000313" key="17">
    <source>
        <dbReference type="EMBL" id="AIX24882.1"/>
    </source>
</evidence>
<evidence type="ECO:0000313" key="35">
    <source>
        <dbReference type="EMBL" id="AIX37667.1"/>
    </source>
</evidence>
<dbReference type="EMBL" id="KJ019080">
    <property type="protein sequence ID" value="AIX26400.1"/>
    <property type="molecule type" value="Genomic_DNA"/>
</dbReference>
<dbReference type="EMBL" id="KJ019077">
    <property type="protein sequence ID" value="AIX25747.1"/>
    <property type="molecule type" value="Genomic_DNA"/>
</dbReference>
<dbReference type="EMBL" id="KJ019048">
    <property type="protein sequence ID" value="AIX19126.1"/>
    <property type="molecule type" value="Genomic_DNA"/>
</dbReference>
<dbReference type="KEGG" id="vg:24171514"/>
<evidence type="ECO:0000313" key="8">
    <source>
        <dbReference type="EMBL" id="AIX18689.1"/>
    </source>
</evidence>
<dbReference type="Proteomes" id="UP000185378">
    <property type="component" value="Segment"/>
</dbReference>
<dbReference type="EMBL" id="KJ019056">
    <property type="protein sequence ID" value="AIX20991.1"/>
    <property type="molecule type" value="Genomic_DNA"/>
</dbReference>
<dbReference type="Proteomes" id="UP000185357">
    <property type="component" value="Segment"/>
</dbReference>
<dbReference type="Proteomes" id="UP000220606">
    <property type="component" value="Segment"/>
</dbReference>
<dbReference type="EMBL" id="KJ019119">
    <property type="protein sequence ID" value="AIX36087.1"/>
    <property type="molecule type" value="Genomic_DNA"/>
</dbReference>
<dbReference type="EMBL" id="KJ019070">
    <property type="protein sequence ID" value="AIX24229.1"/>
    <property type="molecule type" value="Genomic_DNA"/>
</dbReference>
<dbReference type="Proteomes" id="UP000185382">
    <property type="component" value="Segment"/>
</dbReference>
<dbReference type="Proteomes" id="UP000185386">
    <property type="component" value="Segment"/>
</dbReference>
<dbReference type="RefSeq" id="YP_009133446.1">
    <property type="nucleotide sequence ID" value="NC_026923.1"/>
</dbReference>
<organism evidence="38 49">
    <name type="scientific">Synechococcus phage ACG-2014d</name>
    <dbReference type="NCBI Taxonomy" id="1493509"/>
    <lineage>
        <taxon>Viruses</taxon>
        <taxon>Duplodnaviria</taxon>
        <taxon>Heunggongvirae</taxon>
        <taxon>Uroviricota</taxon>
        <taxon>Caudoviricetes</taxon>
        <taxon>Pantevenvirales</taxon>
        <taxon>Kyanoviridae</taxon>
        <taxon>Lowelvirus</taxon>
        <taxon>Lowelvirus tuscon4d</taxon>
    </lineage>
</organism>
<dbReference type="Proteomes" id="UP000185355">
    <property type="component" value="Segment"/>
</dbReference>
<evidence type="ECO:0000313" key="20">
    <source>
        <dbReference type="EMBL" id="AIX25747.1"/>
    </source>
</evidence>
<dbReference type="Proteomes" id="UP000185385">
    <property type="component" value="Segment"/>
</dbReference>
<dbReference type="EMBL" id="KJ019034">
    <property type="protein sequence ID" value="AIX16008.1"/>
    <property type="molecule type" value="Genomic_DNA"/>
</dbReference>
<dbReference type="Proteomes" id="UP000185364">
    <property type="component" value="Segment"/>
</dbReference>
<dbReference type="Proteomes" id="UP000185374">
    <property type="component" value="Segment"/>
</dbReference>
<dbReference type="Proteomes" id="UP000185383">
    <property type="component" value="Segment"/>
</dbReference>
<evidence type="ECO:0000313" key="38">
    <source>
        <dbReference type="EMBL" id="AIX38535.1"/>
    </source>
</evidence>
<dbReference type="Proteomes" id="UP000185366">
    <property type="component" value="Segment"/>
</dbReference>
<dbReference type="EMBL" id="KJ019125">
    <property type="protein sequence ID" value="AIX37449.1"/>
    <property type="molecule type" value="Genomic_DNA"/>
</dbReference>
<dbReference type="Proteomes" id="UP000185353">
    <property type="component" value="Segment"/>
</dbReference>
<dbReference type="EMBL" id="KJ019074">
    <property type="protein sequence ID" value="AIX25099.1"/>
    <property type="molecule type" value="Genomic_DNA"/>
</dbReference>
<dbReference type="Proteomes" id="UP000185351">
    <property type="component" value="Segment"/>
</dbReference>
<evidence type="ECO:0000313" key="4">
    <source>
        <dbReference type="EMBL" id="AIX15579.1"/>
    </source>
</evidence>
<evidence type="ECO:0000313" key="11">
    <source>
        <dbReference type="EMBL" id="AIX19560.1"/>
    </source>
</evidence>
<evidence type="ECO:0000313" key="22">
    <source>
        <dbReference type="EMBL" id="AIX26182.1"/>
    </source>
</evidence>
<dbReference type="Proteomes" id="UP000185363">
    <property type="component" value="Segment"/>
</dbReference>
<evidence type="ECO:0000313" key="44">
    <source>
        <dbReference type="EMBL" id="AIX46377.1"/>
    </source>
</evidence>
<dbReference type="EMBL" id="KJ019073">
    <property type="protein sequence ID" value="AIX24882.1"/>
    <property type="molecule type" value="Genomic_DNA"/>
</dbReference>
<dbReference type="EMBL" id="KJ019079">
    <property type="protein sequence ID" value="AIX26182.1"/>
    <property type="molecule type" value="Genomic_DNA"/>
</dbReference>
<dbReference type="Proteomes" id="UP000185346">
    <property type="component" value="Segment"/>
</dbReference>
<evidence type="ECO:0000313" key="26">
    <source>
        <dbReference type="EMBL" id="AIX34802.1"/>
    </source>
</evidence>
<evidence type="ECO:0000313" key="19">
    <source>
        <dbReference type="EMBL" id="AIX25318.1"/>
    </source>
</evidence>
<dbReference type="EMBL" id="KJ019140">
    <property type="protein sequence ID" value="AIX40684.1"/>
    <property type="molecule type" value="Genomic_DNA"/>
</dbReference>
<dbReference type="Proteomes" id="UP000033003">
    <property type="component" value="Segment"/>
</dbReference>
<dbReference type="EMBL" id="KJ019129">
    <property type="protein sequence ID" value="AIX38318.1"/>
    <property type="molecule type" value="Genomic_DNA"/>
</dbReference>
<dbReference type="Proteomes" id="UP000185377">
    <property type="component" value="Segment"/>
</dbReference>
<dbReference type="EMBL" id="KJ019121">
    <property type="protein sequence ID" value="AIX36522.1"/>
    <property type="molecule type" value="Genomic_DNA"/>
</dbReference>
<dbReference type="EMBL" id="KJ019035">
    <property type="protein sequence ID" value="AIX16225.1"/>
    <property type="molecule type" value="Genomic_DNA"/>
</dbReference>
<evidence type="ECO:0000313" key="25">
    <source>
        <dbReference type="EMBL" id="AIX34582.1"/>
    </source>
</evidence>
<dbReference type="EMBL" id="KJ019136">
    <property type="protein sequence ID" value="AIX39829.1"/>
    <property type="molecule type" value="Genomic_DNA"/>
</dbReference>
<evidence type="ECO:0000313" key="36">
    <source>
        <dbReference type="EMBL" id="AIX37885.1"/>
    </source>
</evidence>
<dbReference type="EMBL" id="KJ019115">
    <property type="protein sequence ID" value="AIX35226.1"/>
    <property type="molecule type" value="Genomic_DNA"/>
</dbReference>
<evidence type="ECO:0000313" key="23">
    <source>
        <dbReference type="EMBL" id="AIX26400.1"/>
    </source>
</evidence>
<dbReference type="Proteomes" id="UP000185379">
    <property type="component" value="Segment"/>
</dbReference>
<evidence type="ECO:0000313" key="14">
    <source>
        <dbReference type="EMBL" id="AIX22437.1"/>
    </source>
</evidence>
<dbReference type="EMBL" id="KJ019124">
    <property type="protein sequence ID" value="AIX37231.1"/>
    <property type="molecule type" value="Genomic_DNA"/>
</dbReference>
<dbReference type="Proteomes" id="UP000185343">
    <property type="component" value="Segment"/>
</dbReference>
<evidence type="ECO:0000313" key="30">
    <source>
        <dbReference type="EMBL" id="AIX36087.1"/>
    </source>
</evidence>
<dbReference type="Proteomes" id="UP000185368">
    <property type="component" value="Segment"/>
</dbReference>
<evidence type="ECO:0000313" key="10">
    <source>
        <dbReference type="EMBL" id="AIX19126.1"/>
    </source>
</evidence>
<dbReference type="EMBL" id="KJ019118">
    <property type="protein sequence ID" value="AIX35866.1"/>
    <property type="molecule type" value="Genomic_DNA"/>
</dbReference>
<gene>
    <name evidence="40" type="ORF">Syn7803C102_103</name>
    <name evidence="41" type="ORF">Syn7803C108_104</name>
    <name evidence="42" type="ORF">Syn7803C109_103</name>
    <name evidence="43" type="ORF">Syn7803C35_103</name>
    <name evidence="44" type="ORF">Syn7803C37_104</name>
    <name evidence="45" type="ORF">Syn7803C39_103</name>
    <name evidence="46" type="ORF">Syn7803C40_103</name>
    <name evidence="1" type="ORF">Syn7803C45_104</name>
    <name evidence="2" type="ORF">Syn7803C46_103</name>
    <name evidence="3" type="ORF">Syn7803C48_103</name>
    <name evidence="4" type="ORF">Syn7803C49_103</name>
    <name evidence="5" type="ORF">Syn7803C54_103</name>
    <name evidence="6" type="ORF">Syn7803C55_100</name>
    <name evidence="7" type="ORF">Syn7803C57_103</name>
    <name evidence="8" type="ORF">Syn7803C72_103</name>
    <name evidence="9" type="ORF">Syn7803C73_103</name>
    <name evidence="10" type="ORF">Syn7803C75_104</name>
    <name evidence="11" type="ORF">Syn7803C77_103</name>
    <name evidence="12" type="ORF">Syn7803C88_103</name>
    <name evidence="13" type="ORF">Syn7803C89_103</name>
    <name evidence="14" type="ORF">Syn7803C93_103</name>
    <name evidence="15" type="ORF">Syn7803US104_104</name>
    <name evidence="16" type="ORF">Syn7803US108_103</name>
    <name evidence="17" type="ORF">Syn7803US109_104</name>
    <name evidence="18" type="ORF">Syn7803US110_103</name>
    <name evidence="19" type="ORF">Syn7803US111_103</name>
    <name evidence="20" type="ORF">Syn7803US113_103</name>
    <name evidence="21" type="ORF">Syn7803US114_103</name>
    <name evidence="22" type="ORF">Syn7803US115_102</name>
    <name evidence="23" type="ORF">Syn7803US116_103</name>
    <name evidence="24" type="ORF">Syn7803US122_103</name>
    <name evidence="25" type="ORF">Syn7803US59_103</name>
    <name evidence="26" type="ORF">Syn7803US5_104</name>
    <name evidence="27" type="ORF">Syn7803US61_102</name>
    <name evidence="28" type="ORF">Syn7803US63_102</name>
    <name evidence="29" type="ORF">Syn7803US64_103</name>
    <name evidence="30" type="ORF">Syn7803US65_105</name>
    <name evidence="31" type="ORF">Syn7803US71_103</name>
    <name evidence="32" type="ORF">Syn7803US78_103</name>
    <name evidence="33" type="ORF">Syn7803US80_105</name>
    <name evidence="34" type="ORF">Syn7803US82_103</name>
    <name evidence="35" type="ORF">Syn7803US83_103</name>
    <name evidence="36" type="ORF">Syn7803US85_103</name>
    <name evidence="37" type="ORF">Syn7803US89_103</name>
    <name evidence="38" type="ORF">Syn7803US94_103</name>
    <name evidence="39" type="ORF">Syn7803US95_104</name>
</gene>
<evidence type="ECO:0000313" key="39">
    <source>
        <dbReference type="EMBL" id="AIX38754.1"/>
    </source>
</evidence>
<evidence type="ECO:0000313" key="31">
    <source>
        <dbReference type="EMBL" id="AIX36305.1"/>
    </source>
</evidence>
<dbReference type="Proteomes" id="UP000185344">
    <property type="component" value="Segment"/>
</dbReference>
<evidence type="ECO:0000313" key="40">
    <source>
        <dbReference type="EMBL" id="AIX39829.1"/>
    </source>
</evidence>
<evidence type="ECO:0000313" key="3">
    <source>
        <dbReference type="EMBL" id="AIX15361.1"/>
    </source>
</evidence>
<dbReference type="EMBL" id="KJ019165">
    <property type="protein sequence ID" value="AIX47019.1"/>
    <property type="molecule type" value="Genomic_DNA"/>
</dbReference>
<evidence type="ECO:0000313" key="28">
    <source>
        <dbReference type="EMBL" id="AIX35648.1"/>
    </source>
</evidence>
<name>A0A0E3FY40_9CAUD</name>
<evidence type="ECO:0000313" key="48">
    <source>
        <dbReference type="Proteomes" id="UP000185343"/>
    </source>
</evidence>
<keyword evidence="50" id="KW-1185">Reference proteome</keyword>
<dbReference type="EMBL" id="KJ019031">
    <property type="protein sequence ID" value="AIX15361.1"/>
    <property type="molecule type" value="Genomic_DNA"/>
</dbReference>
<protein>
    <submittedName>
        <fullName evidence="38">Head-proximal tip of tail protein</fullName>
    </submittedName>
</protein>
<evidence type="ECO:0000313" key="34">
    <source>
        <dbReference type="EMBL" id="AIX37449.1"/>
    </source>
</evidence>
<evidence type="ECO:0000313" key="16">
    <source>
        <dbReference type="EMBL" id="AIX24663.1"/>
    </source>
</evidence>
<dbReference type="Proteomes" id="UP000185360">
    <property type="component" value="Genome"/>
</dbReference>
<proteinExistence type="predicted"/>
<dbReference type="EMBL" id="KJ019113">
    <property type="protein sequence ID" value="AIX34802.1"/>
    <property type="molecule type" value="Genomic_DNA"/>
</dbReference>
<dbReference type="Proteomes" id="UP000185380">
    <property type="component" value="Segment"/>
</dbReference>
<dbReference type="EMBL" id="KJ019120">
    <property type="protein sequence ID" value="AIX36305.1"/>
    <property type="molecule type" value="Genomic_DNA"/>
</dbReference>
<evidence type="ECO:0000313" key="2">
    <source>
        <dbReference type="EMBL" id="AIX14934.1"/>
    </source>
</evidence>
<dbReference type="EMBL" id="KJ019139">
    <property type="protein sequence ID" value="AIX40466.1"/>
    <property type="molecule type" value="Genomic_DNA"/>
</dbReference>
<dbReference type="EMBL" id="KJ019036">
    <property type="protein sequence ID" value="AIX16410.1"/>
    <property type="molecule type" value="Genomic_DNA"/>
</dbReference>
<evidence type="ECO:0000313" key="29">
    <source>
        <dbReference type="EMBL" id="AIX35866.1"/>
    </source>
</evidence>
<dbReference type="EMBL" id="KJ019046">
    <property type="protein sequence ID" value="AIX18689.1"/>
    <property type="molecule type" value="Genomic_DNA"/>
</dbReference>
<evidence type="ECO:0000313" key="9">
    <source>
        <dbReference type="EMBL" id="AIX18907.1"/>
    </source>
</evidence>
<dbReference type="Proteomes" id="UP000185384">
    <property type="component" value="Segment"/>
</dbReference>
<dbReference type="EMBL" id="KJ019029">
    <property type="protein sequence ID" value="AIX14934.1"/>
    <property type="molecule type" value="Genomic_DNA"/>
</dbReference>
<evidence type="ECO:0000313" key="32">
    <source>
        <dbReference type="EMBL" id="AIX36522.1"/>
    </source>
</evidence>
<dbReference type="EMBL" id="KJ019130">
    <property type="protein sequence ID" value="AIX38535.1"/>
    <property type="molecule type" value="Genomic_DNA"/>
</dbReference>
<dbReference type="Proteomes" id="UP000185376">
    <property type="component" value="Segment"/>
</dbReference>
<evidence type="ECO:0000313" key="15">
    <source>
        <dbReference type="EMBL" id="AIX24229.1"/>
    </source>
</evidence>
<evidence type="ECO:0000313" key="49">
    <source>
        <dbReference type="Proteomes" id="UP000185359"/>
    </source>
</evidence>
<dbReference type="Proteomes" id="UP000185371">
    <property type="component" value="Segment"/>
</dbReference>
<dbReference type="Proteomes" id="UP000185352">
    <property type="component" value="Segment"/>
</dbReference>
<evidence type="ECO:0000313" key="42">
    <source>
        <dbReference type="EMBL" id="AIX40684.1"/>
    </source>
</evidence>
<dbReference type="EMBL" id="KJ019083">
    <property type="protein sequence ID" value="AIX27036.1"/>
    <property type="molecule type" value="Genomic_DNA"/>
</dbReference>
<dbReference type="OrthoDB" id="11402at10239"/>
<evidence type="ECO:0000313" key="41">
    <source>
        <dbReference type="EMBL" id="AIX40466.1"/>
    </source>
</evidence>
<dbReference type="EMBL" id="KJ019117">
    <property type="protein sequence ID" value="AIX35648.1"/>
    <property type="molecule type" value="Genomic_DNA"/>
</dbReference>
<dbReference type="EMBL" id="KJ019047">
    <property type="protein sequence ID" value="AIX18907.1"/>
    <property type="molecule type" value="Genomic_DNA"/>
</dbReference>
<evidence type="ECO:0000313" key="46">
    <source>
        <dbReference type="EMBL" id="AIX47019.1"/>
    </source>
</evidence>
<dbReference type="Proteomes" id="UP000185356">
    <property type="component" value="Segment"/>
</dbReference>
<reference evidence="47 48" key="1">
    <citation type="submission" date="2013-12" db="EMBL/GenBank/DDBJ databases">
        <title>Ecological redundancy of diverse viral populations within a natural community.</title>
        <authorList>
            <person name="Gregory A.C."/>
            <person name="LaButti K."/>
            <person name="Copeland A."/>
            <person name="Woyke T."/>
            <person name="Sullivan M.B."/>
        </authorList>
    </citation>
    <scope>NUCLEOTIDE SEQUENCE [LARGE SCALE GENOMIC DNA]</scope>
    <source>
        <strain evidence="40">Syn7803C102</strain>
        <strain evidence="41">Syn7803C108</strain>
        <strain evidence="42">Syn7803C109</strain>
        <strain evidence="43">Syn7803C35</strain>
        <strain evidence="44">Syn7803C37</strain>
        <strain evidence="45">Syn7803C39</strain>
        <strain evidence="46">Syn7803C40</strain>
        <strain evidence="1">Syn7803C45</strain>
        <strain evidence="2">Syn7803C46</strain>
        <strain evidence="3">Syn7803C48</strain>
        <strain evidence="4">Syn7803C49</strain>
        <strain evidence="5">Syn7803C54</strain>
        <strain evidence="6">Syn7803C55</strain>
        <strain evidence="7">Syn7803C57</strain>
        <strain evidence="8">Syn7803C72</strain>
        <strain evidence="9">Syn7803C73</strain>
        <strain evidence="10">Syn7803C75</strain>
        <strain evidence="11">Syn7803C77</strain>
        <strain evidence="12">Syn7803C88</strain>
        <strain evidence="13">Syn7803C89</strain>
        <strain evidence="14">Syn7803C93</strain>
        <strain evidence="15">Syn7803US104</strain>
        <strain evidence="16">Syn7803US108</strain>
        <strain evidence="17">Syn7803US109</strain>
        <strain evidence="18">Syn7803US110</strain>
        <strain evidence="19">Syn7803US111</strain>
        <strain evidence="20">Syn7803US113</strain>
        <strain evidence="21">Syn7803US114</strain>
        <strain evidence="22">Syn7803US115</strain>
        <strain evidence="23">Syn7803US116</strain>
        <strain evidence="24">Syn7803US122</strain>
        <strain evidence="26">Syn7803US5</strain>
        <strain evidence="25">Syn7803US59</strain>
        <strain evidence="27">Syn7803US61</strain>
        <strain evidence="28">Syn7803US63</strain>
        <strain evidence="29">Syn7803US64</strain>
        <strain evidence="30">Syn7803US65</strain>
        <strain evidence="31">Syn7803US71</strain>
        <strain evidence="32">Syn7803US78</strain>
        <strain evidence="33">Syn7803US80</strain>
        <strain evidence="34">Syn7803US82</strain>
        <strain evidence="35">Syn7803US83</strain>
        <strain evidence="36">Syn7803US85</strain>
        <strain evidence="37">Syn7803US89</strain>
        <strain evidence="38">Syn7803US94</strain>
        <strain evidence="39">Syn7803US95</strain>
    </source>
</reference>
<dbReference type="Proteomes" id="UP000185365">
    <property type="component" value="Segment"/>
</dbReference>
<dbReference type="Proteomes" id="UP000185370">
    <property type="component" value="Segment"/>
</dbReference>
<evidence type="ECO:0000313" key="1">
    <source>
        <dbReference type="EMBL" id="AIX14715.1"/>
    </source>
</evidence>
<dbReference type="Proteomes" id="UP000185347">
    <property type="component" value="Segment"/>
</dbReference>
<dbReference type="Proteomes" id="UP000185372">
    <property type="component" value="Genome"/>
</dbReference>
<dbReference type="Proteomes" id="UP000185354">
    <property type="component" value="Segment"/>
</dbReference>
<dbReference type="GeneID" id="24171514"/>
<evidence type="ECO:0000313" key="13">
    <source>
        <dbReference type="EMBL" id="AIX21208.1"/>
    </source>
</evidence>
<dbReference type="Proteomes" id="UP000185358">
    <property type="component" value="Segment"/>
</dbReference>
<sequence length="188" mass="21507">MAATWYEKELKNKNFLSPIGFKLVLDKAPKTAFLCQTANIPTLSVGEIEIPTRGLVRYPIDGNIQYGELTIEFLIDENLENYLELHNWMRALGTPSDLQERADWIRSKRIGDVTDPIRSLVSDVTLIALNNNMNAQFECLFKDAFPTNLSTISFDVTQTDNNFFSAEVTFRYTLYEIRAINSGKRRTV</sequence>
<dbReference type="Proteomes" id="UP000185369">
    <property type="component" value="Segment"/>
</dbReference>
<dbReference type="EMBL" id="KJ019131">
    <property type="protein sequence ID" value="AIX38754.1"/>
    <property type="molecule type" value="Genomic_DNA"/>
</dbReference>
<dbReference type="EMBL" id="KJ019062">
    <property type="protein sequence ID" value="AIX22437.1"/>
    <property type="molecule type" value="Genomic_DNA"/>
</dbReference>
<evidence type="ECO:0000313" key="18">
    <source>
        <dbReference type="EMBL" id="AIX25099.1"/>
    </source>
</evidence>